<dbReference type="GO" id="GO:0034511">
    <property type="term" value="F:U3 snoRNA binding"/>
    <property type="evidence" value="ECO:0007669"/>
    <property type="project" value="InterPro"/>
</dbReference>
<proteinExistence type="predicted"/>
<sequence>MSSFFTVPGAQKRKRPAGPDAPKKRSTAPSSLKKSYRSSKPTSGSSGKPARSNDTSRTTKPQSASARSRKEEEDDDSVSGSDSDDEDRGRGRDEEEDDIDLAHAEDDSDLDEAETAAERRLRLAERYLDNVRQEVGGAAGEDGDIYAFDAEDVDRDLIAERLQEDVAESKGRVYRQLANELGFHSASHCLFRWNAKNVNGVAVCAPYAYTVSSDVCLTKWRIQDLADEQQRVREEKRRKWEEEKLQRKKKNQKRGGKHKKKVVDFAEEIADIPARKRPERVLARRGDPKRRTDKSYRGHVGSILCVAASQDGKFVVTGGADRRMIVWDAETMQVLRVFTHHRDSVTGLAFRRGTNQLYSCSKDRTLKIWSLDELAYVQTLFGHQDEVSDIDALAQEKCISVGTRDRTARMWKVVEETQLVFRGGGTGGSDRKNKPASDAAPVDRNSLAHEGSMDRVAMIDDELFVTGSDNGALALWSTQKKKPLSVIPRAHGIDAALSGREKYDAALADPTSAASQANPPPAPQPRWITALRTIPYSDVVFSGSWDGCVRVWRLSKDKRKLEPVCALGAGAADSQASTSSSAASSSSPSFSIHGVVNDIAAFERGERGRDGLSVVVAVGQQHRLGRWGQTDGARNGAVVFEINKEGVVTNGVNGHAPNGTA</sequence>
<dbReference type="Pfam" id="PF00400">
    <property type="entry name" value="WD40"/>
    <property type="match status" value="4"/>
</dbReference>
<dbReference type="OrthoDB" id="189968at2759"/>
<accession>S3BYZ3</accession>
<dbReference type="HOGENOM" id="CLU_014017_1_0_1"/>
<feature type="region of interest" description="Disordered" evidence="6">
    <location>
        <begin position="422"/>
        <end position="445"/>
    </location>
</feature>
<dbReference type="PROSITE" id="PS50294">
    <property type="entry name" value="WD_REPEATS_REGION"/>
    <property type="match status" value="2"/>
</dbReference>
<dbReference type="InterPro" id="IPR036322">
    <property type="entry name" value="WD40_repeat_dom_sf"/>
</dbReference>
<feature type="compositionally biased region" description="Low complexity" evidence="6">
    <location>
        <begin position="38"/>
        <end position="49"/>
    </location>
</feature>
<evidence type="ECO:0000256" key="2">
    <source>
        <dbReference type="ARBA" id="ARBA00022574"/>
    </source>
</evidence>
<dbReference type="STRING" id="1262450.S3BYZ3"/>
<feature type="repeat" description="WD" evidence="5">
    <location>
        <begin position="380"/>
        <end position="413"/>
    </location>
</feature>
<dbReference type="PROSITE" id="PS00678">
    <property type="entry name" value="WD_REPEATS_1"/>
    <property type="match status" value="1"/>
</dbReference>
<keyword evidence="4" id="KW-0539">Nucleus</keyword>
<feature type="repeat" description="WD" evidence="5">
    <location>
        <begin position="296"/>
        <end position="337"/>
    </location>
</feature>
<dbReference type="GO" id="GO:0032040">
    <property type="term" value="C:small-subunit processome"/>
    <property type="evidence" value="ECO:0007669"/>
    <property type="project" value="TreeGrafter"/>
</dbReference>
<keyword evidence="8" id="KW-1185">Reference proteome</keyword>
<organism evidence="7 8">
    <name type="scientific">Ophiostoma piceae (strain UAMH 11346)</name>
    <name type="common">Sap stain fungus</name>
    <dbReference type="NCBI Taxonomy" id="1262450"/>
    <lineage>
        <taxon>Eukaryota</taxon>
        <taxon>Fungi</taxon>
        <taxon>Dikarya</taxon>
        <taxon>Ascomycota</taxon>
        <taxon>Pezizomycotina</taxon>
        <taxon>Sordariomycetes</taxon>
        <taxon>Sordariomycetidae</taxon>
        <taxon>Ophiostomatales</taxon>
        <taxon>Ophiostomataceae</taxon>
        <taxon>Ophiostoma</taxon>
    </lineage>
</organism>
<evidence type="ECO:0000256" key="1">
    <source>
        <dbReference type="ARBA" id="ARBA00004123"/>
    </source>
</evidence>
<dbReference type="InterPro" id="IPR039241">
    <property type="entry name" value="Rrp9-like"/>
</dbReference>
<keyword evidence="7" id="KW-0687">Ribonucleoprotein</keyword>
<dbReference type="PANTHER" id="PTHR19865">
    <property type="entry name" value="U3 SMALL NUCLEOLAR RNA INTERACTING PROTEIN 2"/>
    <property type="match status" value="1"/>
</dbReference>
<comment type="subcellular location">
    <subcellularLocation>
        <location evidence="1">Nucleus</location>
    </subcellularLocation>
</comment>
<dbReference type="eggNOG" id="KOG0299">
    <property type="taxonomic scope" value="Eukaryota"/>
</dbReference>
<reference evidence="7 8" key="1">
    <citation type="journal article" date="2013" name="BMC Genomics">
        <title>The genome and transcriptome of the pine saprophyte Ophiostoma piceae, and a comparison with the bark beetle-associated pine pathogen Grosmannia clavigera.</title>
        <authorList>
            <person name="Haridas S."/>
            <person name="Wang Y."/>
            <person name="Lim L."/>
            <person name="Massoumi Alamouti S."/>
            <person name="Jackman S."/>
            <person name="Docking R."/>
            <person name="Robertson G."/>
            <person name="Birol I."/>
            <person name="Bohlmann J."/>
            <person name="Breuil C."/>
        </authorList>
    </citation>
    <scope>NUCLEOTIDE SEQUENCE [LARGE SCALE GENOMIC DNA]</scope>
    <source>
        <strain evidence="7 8">UAMH 11346</strain>
    </source>
</reference>
<dbReference type="InterPro" id="IPR019775">
    <property type="entry name" value="WD40_repeat_CS"/>
</dbReference>
<evidence type="ECO:0000256" key="3">
    <source>
        <dbReference type="ARBA" id="ARBA00022737"/>
    </source>
</evidence>
<dbReference type="OMA" id="CSLRIWK"/>
<feature type="compositionally biased region" description="Acidic residues" evidence="6">
    <location>
        <begin position="72"/>
        <end position="86"/>
    </location>
</feature>
<feature type="compositionally biased region" description="Basic residues" evidence="6">
    <location>
        <begin position="246"/>
        <end position="260"/>
    </location>
</feature>
<keyword evidence="3" id="KW-0677">Repeat</keyword>
<dbReference type="InterPro" id="IPR001680">
    <property type="entry name" value="WD40_rpt"/>
</dbReference>
<evidence type="ECO:0000256" key="5">
    <source>
        <dbReference type="PROSITE-ProRule" id="PRU00221"/>
    </source>
</evidence>
<dbReference type="InterPro" id="IPR015943">
    <property type="entry name" value="WD40/YVTN_repeat-like_dom_sf"/>
</dbReference>
<dbReference type="Gene3D" id="2.130.10.10">
    <property type="entry name" value="YVTN repeat-like/Quinoprotein amine dehydrogenase"/>
    <property type="match status" value="1"/>
</dbReference>
<dbReference type="AlphaFoldDB" id="S3BYZ3"/>
<feature type="region of interest" description="Disordered" evidence="6">
    <location>
        <begin position="1"/>
        <end position="115"/>
    </location>
</feature>
<evidence type="ECO:0000313" key="8">
    <source>
        <dbReference type="Proteomes" id="UP000016923"/>
    </source>
</evidence>
<dbReference type="PANTHER" id="PTHR19865:SF0">
    <property type="entry name" value="U3 SMALL NUCLEOLAR RNA-INTERACTING PROTEIN 2"/>
    <property type="match status" value="1"/>
</dbReference>
<feature type="region of interest" description="Disordered" evidence="6">
    <location>
        <begin position="232"/>
        <end position="260"/>
    </location>
</feature>
<feature type="compositionally biased region" description="Acidic residues" evidence="6">
    <location>
        <begin position="106"/>
        <end position="115"/>
    </location>
</feature>
<dbReference type="EMBL" id="KE148155">
    <property type="protein sequence ID" value="EPE05727.1"/>
    <property type="molecule type" value="Genomic_DNA"/>
</dbReference>
<dbReference type="VEuPathDB" id="FungiDB:F503_08258"/>
<name>S3BYZ3_OPHP1</name>
<keyword evidence="2 5" id="KW-0853">WD repeat</keyword>
<dbReference type="SUPFAM" id="SSF50978">
    <property type="entry name" value="WD40 repeat-like"/>
    <property type="match status" value="1"/>
</dbReference>
<evidence type="ECO:0000256" key="4">
    <source>
        <dbReference type="ARBA" id="ARBA00023242"/>
    </source>
</evidence>
<protein>
    <submittedName>
        <fullName evidence="7">Small nucleolar ribonucleoprotein complex</fullName>
    </submittedName>
</protein>
<feature type="repeat" description="WD" evidence="5">
    <location>
        <begin position="528"/>
        <end position="562"/>
    </location>
</feature>
<evidence type="ECO:0000313" key="7">
    <source>
        <dbReference type="EMBL" id="EPE05727.1"/>
    </source>
</evidence>
<dbReference type="PROSITE" id="PS50082">
    <property type="entry name" value="WD_REPEATS_2"/>
    <property type="match status" value="4"/>
</dbReference>
<feature type="repeat" description="WD" evidence="5">
    <location>
        <begin position="338"/>
        <end position="379"/>
    </location>
</feature>
<feature type="compositionally biased region" description="Basic and acidic residues" evidence="6">
    <location>
        <begin position="232"/>
        <end position="245"/>
    </location>
</feature>
<gene>
    <name evidence="7" type="ORF">F503_08258</name>
</gene>
<dbReference type="Proteomes" id="UP000016923">
    <property type="component" value="Unassembled WGS sequence"/>
</dbReference>
<feature type="compositionally biased region" description="Polar residues" evidence="6">
    <location>
        <begin position="52"/>
        <end position="66"/>
    </location>
</feature>
<evidence type="ECO:0000256" key="6">
    <source>
        <dbReference type="SAM" id="MobiDB-lite"/>
    </source>
</evidence>
<dbReference type="SMART" id="SM00320">
    <property type="entry name" value="WD40"/>
    <property type="match status" value="5"/>
</dbReference>